<comment type="catalytic activity">
    <reaction evidence="8">
        <text>pyridoxine + ATP = pyridoxine 5'-phosphate + ADP + H(+)</text>
        <dbReference type="Rhea" id="RHEA:25108"/>
        <dbReference type="ChEBI" id="CHEBI:15378"/>
        <dbReference type="ChEBI" id="CHEBI:16709"/>
        <dbReference type="ChEBI" id="CHEBI:30616"/>
        <dbReference type="ChEBI" id="CHEBI:58589"/>
        <dbReference type="ChEBI" id="CHEBI:456216"/>
    </reaction>
</comment>
<feature type="domain" description="Pyridoxamine kinase/Phosphomethylpyrimidine kinase" evidence="9">
    <location>
        <begin position="88"/>
        <end position="266"/>
    </location>
</feature>
<dbReference type="Gene3D" id="3.40.1190.20">
    <property type="match status" value="1"/>
</dbReference>
<evidence type="ECO:0000256" key="7">
    <source>
        <dbReference type="ARBA" id="ARBA00022842"/>
    </source>
</evidence>
<dbReference type="GO" id="GO:0009443">
    <property type="term" value="P:pyridoxal 5'-phosphate salvage"/>
    <property type="evidence" value="ECO:0007669"/>
    <property type="project" value="UniProtKB-UniRule"/>
</dbReference>
<dbReference type="NCBIfam" id="TIGR00687">
    <property type="entry name" value="pyridox_kin"/>
    <property type="match status" value="1"/>
</dbReference>
<comment type="subunit">
    <text evidence="8">Homodimer.</text>
</comment>
<keyword evidence="1 8" id="KW-0808">Transferase</keyword>
<feature type="binding site" evidence="8">
    <location>
        <begin position="221"/>
        <end position="224"/>
    </location>
    <ligand>
        <name>ATP</name>
        <dbReference type="ChEBI" id="CHEBI:30616"/>
    </ligand>
</feature>
<dbReference type="HAMAP" id="MF_01638">
    <property type="entry name" value="PdxK"/>
    <property type="match status" value="1"/>
</dbReference>
<keyword evidence="6 8" id="KW-0067">ATP-binding</keyword>
<feature type="binding site" evidence="8">
    <location>
        <position position="157"/>
    </location>
    <ligand>
        <name>ATP</name>
        <dbReference type="ChEBI" id="CHEBI:30616"/>
    </ligand>
</feature>
<proteinExistence type="inferred from homology"/>
<dbReference type="GO" id="GO:0008270">
    <property type="term" value="F:zinc ion binding"/>
    <property type="evidence" value="ECO:0007669"/>
    <property type="project" value="UniProtKB-UniRule"/>
</dbReference>
<reference evidence="10 11" key="1">
    <citation type="submission" date="2013-09" db="EMBL/GenBank/DDBJ databases">
        <title>Comparative genomics of Sd1617 to representative strains in evaluating its pathogenesis.</title>
        <authorList>
            <person name="Aksomboon Vongsawan A."/>
            <person name="Kapatral V."/>
            <person name="Vaisvil B."/>
            <person name="Serichantalergs O."/>
            <person name="Hale T.L."/>
            <person name="Mason C.J."/>
        </authorList>
    </citation>
    <scope>NUCLEOTIDE SEQUENCE [LARGE SCALE GENOMIC DNA]</scope>
    <source>
        <strain evidence="10 11">1617</strain>
    </source>
</reference>
<evidence type="ECO:0000313" key="10">
    <source>
        <dbReference type="EMBL" id="AHA66346.1"/>
    </source>
</evidence>
<dbReference type="InterPro" id="IPR029056">
    <property type="entry name" value="Ribokinase-like"/>
</dbReference>
<keyword evidence="4 8" id="KW-0418">Kinase</keyword>
<dbReference type="SUPFAM" id="SSF53613">
    <property type="entry name" value="Ribokinase-like"/>
    <property type="match status" value="1"/>
</dbReference>
<evidence type="ECO:0000259" key="9">
    <source>
        <dbReference type="Pfam" id="PF08543"/>
    </source>
</evidence>
<comment type="cofactor">
    <cofactor evidence="8">
        <name>Mg(2+)</name>
        <dbReference type="ChEBI" id="CHEBI:18420"/>
    </cofactor>
</comment>
<feature type="binding site" evidence="8">
    <location>
        <position position="231"/>
    </location>
    <ligand>
        <name>ATP</name>
        <dbReference type="ChEBI" id="CHEBI:30616"/>
    </ligand>
</feature>
<dbReference type="Proteomes" id="UP000031647">
    <property type="component" value="Chromosome"/>
</dbReference>
<organism evidence="10 11">
    <name type="scientific">Shigella dysenteriae 1617</name>
    <dbReference type="NCBI Taxonomy" id="754093"/>
    <lineage>
        <taxon>Bacteria</taxon>
        <taxon>Pseudomonadati</taxon>
        <taxon>Pseudomonadota</taxon>
        <taxon>Gammaproteobacteria</taxon>
        <taxon>Enterobacterales</taxon>
        <taxon>Enterobacteriaceae</taxon>
        <taxon>Shigella</taxon>
    </lineage>
</organism>
<keyword evidence="3 8" id="KW-0547">Nucleotide-binding</keyword>
<comment type="pathway">
    <text evidence="8">Cofactor metabolism; pyridoxal 5'-phosphate salvage; pyridoxal 5'-phosphate from pyridoxal: step 1/1.</text>
</comment>
<dbReference type="PANTHER" id="PTHR10534">
    <property type="entry name" value="PYRIDOXAL KINASE"/>
    <property type="match status" value="1"/>
</dbReference>
<dbReference type="GO" id="GO:0005524">
    <property type="term" value="F:ATP binding"/>
    <property type="evidence" value="ECO:0007669"/>
    <property type="project" value="UniProtKB-UniRule"/>
</dbReference>
<dbReference type="PANTHER" id="PTHR10534:SF15">
    <property type="entry name" value="PYRIDOXINE_PYRIDOXAL_PYRIDOXAMINE KINASE"/>
    <property type="match status" value="1"/>
</dbReference>
<protein>
    <recommendedName>
        <fullName evidence="8">Pyridoxine/pyridoxal/pyridoxamine kinase</fullName>
        <shortName evidence="8">PN/PL/PM kinase</shortName>
        <ecNumber evidence="8">2.7.1.35</ecNumber>
    </recommendedName>
    <alternativeName>
        <fullName evidence="8">B6-vitamer kinase</fullName>
    </alternativeName>
</protein>
<keyword evidence="7 8" id="KW-0460">Magnesium</keyword>
<dbReference type="InterPro" id="IPR013749">
    <property type="entry name" value="PM/HMP-P_kinase-1"/>
</dbReference>
<evidence type="ECO:0000313" key="11">
    <source>
        <dbReference type="Proteomes" id="UP000031647"/>
    </source>
</evidence>
<dbReference type="UniPathway" id="UPA01068">
    <property type="reaction ID" value="UER00298"/>
</dbReference>
<dbReference type="EMBL" id="CP006736">
    <property type="protein sequence ID" value="AHA66346.1"/>
    <property type="molecule type" value="Genomic_DNA"/>
</dbReference>
<keyword evidence="5 8" id="KW-0862">Zinc</keyword>
<feature type="binding site" evidence="8">
    <location>
        <position position="162"/>
    </location>
    <ligand>
        <name>ATP</name>
        <dbReference type="ChEBI" id="CHEBI:30616"/>
    </ligand>
</feature>
<comment type="pathway">
    <text evidence="8">Cofactor metabolism; pyridoxal 5'-phosphate salvage; pyridoxamine 5'-phosphate from pyridoxamine: step 1/1.</text>
</comment>
<dbReference type="InterPro" id="IPR023479">
    <property type="entry name" value="PdxK"/>
</dbReference>
<name>A0A0A6ZXL0_SHIDY</name>
<evidence type="ECO:0000256" key="4">
    <source>
        <dbReference type="ARBA" id="ARBA00022777"/>
    </source>
</evidence>
<feature type="binding site" evidence="8">
    <location>
        <position position="59"/>
    </location>
    <ligand>
        <name>substrate</name>
    </ligand>
</feature>
<comment type="catalytic activity">
    <reaction evidence="8">
        <text>pyridoxal + ATP = pyridoxal 5'-phosphate + ADP + H(+)</text>
        <dbReference type="Rhea" id="RHEA:10224"/>
        <dbReference type="ChEBI" id="CHEBI:15378"/>
        <dbReference type="ChEBI" id="CHEBI:17310"/>
        <dbReference type="ChEBI" id="CHEBI:30616"/>
        <dbReference type="ChEBI" id="CHEBI:456216"/>
        <dbReference type="ChEBI" id="CHEBI:597326"/>
        <dbReference type="EC" id="2.7.1.35"/>
    </reaction>
</comment>
<accession>A0A0A6ZXL0</accession>
<feature type="binding site" evidence="8">
    <location>
        <position position="125"/>
    </location>
    <ligand>
        <name>ATP</name>
        <dbReference type="ChEBI" id="CHEBI:30616"/>
    </ligand>
</feature>
<dbReference type="Pfam" id="PF08543">
    <property type="entry name" value="Phos_pyr_kin"/>
    <property type="match status" value="1"/>
</dbReference>
<dbReference type="GO" id="GO:0008478">
    <property type="term" value="F:pyridoxal kinase activity"/>
    <property type="evidence" value="ECO:0007669"/>
    <property type="project" value="UniProtKB-UniRule"/>
</dbReference>
<dbReference type="KEGG" id="sdz:Asd1617_03519"/>
<comment type="function">
    <text evidence="8">B6-vitamer kinase involved in the salvage pathway of pyridoxal 5'-phosphate (PLP). Catalyzes the phosphorylation of pyridoxine (PN), pyridoxal (PL), and pyridoxamine (PM), forming their respective 5'-phosphorylated esters, i.e. PNP, PLP and PMP.</text>
</comment>
<evidence type="ECO:0000256" key="8">
    <source>
        <dbReference type="HAMAP-Rule" id="MF_01638"/>
    </source>
</evidence>
<dbReference type="NCBIfam" id="NF006034">
    <property type="entry name" value="PRK08176.1"/>
    <property type="match status" value="1"/>
</dbReference>
<keyword evidence="2 8" id="KW-0479">Metal-binding</keyword>
<dbReference type="GO" id="GO:0000287">
    <property type="term" value="F:magnesium ion binding"/>
    <property type="evidence" value="ECO:0007669"/>
    <property type="project" value="UniProtKB-UniRule"/>
</dbReference>
<feature type="binding site" evidence="8">
    <location>
        <position position="23"/>
    </location>
    <ligand>
        <name>substrate</name>
    </ligand>
</feature>
<feature type="binding site" evidence="8">
    <location>
        <position position="195"/>
    </location>
    <ligand>
        <name>ATP</name>
        <dbReference type="ChEBI" id="CHEBI:30616"/>
    </ligand>
</feature>
<feature type="binding site" evidence="8">
    <location>
        <position position="162"/>
    </location>
    <ligand>
        <name>Mg(2+)</name>
        <dbReference type="ChEBI" id="CHEBI:18420"/>
    </ligand>
</feature>
<evidence type="ECO:0000256" key="1">
    <source>
        <dbReference type="ARBA" id="ARBA00022679"/>
    </source>
</evidence>
<dbReference type="PATRIC" id="fig|754093.4.peg.3425"/>
<dbReference type="AlphaFoldDB" id="A0A0A6ZXL0"/>
<evidence type="ECO:0000256" key="6">
    <source>
        <dbReference type="ARBA" id="ARBA00022840"/>
    </source>
</evidence>
<dbReference type="InterPro" id="IPR004625">
    <property type="entry name" value="PyrdxlKinase"/>
</dbReference>
<comment type="catalytic activity">
    <reaction evidence="8">
        <text>pyridoxamine + ATP = pyridoxamine 5'-phosphate + ADP + H(+)</text>
        <dbReference type="Rhea" id="RHEA:25104"/>
        <dbReference type="ChEBI" id="CHEBI:15378"/>
        <dbReference type="ChEBI" id="CHEBI:30616"/>
        <dbReference type="ChEBI" id="CHEBI:57761"/>
        <dbReference type="ChEBI" id="CHEBI:58451"/>
        <dbReference type="ChEBI" id="CHEBI:456216"/>
    </reaction>
</comment>
<evidence type="ECO:0000256" key="5">
    <source>
        <dbReference type="ARBA" id="ARBA00022833"/>
    </source>
</evidence>
<dbReference type="CDD" id="cd01173">
    <property type="entry name" value="pyridoxal_pyridoxamine_kinase"/>
    <property type="match status" value="1"/>
</dbReference>
<comment type="similarity">
    <text evidence="8">Belongs to the pyridoxine kinase family. PdxK subfamily.</text>
</comment>
<dbReference type="GO" id="GO:0008902">
    <property type="term" value="F:hydroxymethylpyrimidine kinase activity"/>
    <property type="evidence" value="ECO:0007669"/>
    <property type="project" value="TreeGrafter"/>
</dbReference>
<dbReference type="HOGENOM" id="CLU_046496_3_1_6"/>
<sequence length="301" mass="33050">MSSLLLFNDKSRALQADIVAVQSQVVYGSVGNSIAVPAIKQNGLNVFAVPTVLLSNTPHYDTFYGGAIPDEWFSGYLRALQERDALRQLRAVTTGYMGTASQIKILAEWLTALRKDHPDLLIMVDPVIGDIDSGIYVKPDLPEAYRQYLLPLAQGITPNIFELEILTGKNCRDLDSAIAAAKSLLSDTLKWVVITSASGNEENQEMQVAVVSADSVNVISHSRVKTDLKGTGDLFCAQLISGLLKGKALNDAVHRAGLRVLEVMRYTQQHESDELILPPLAEAIKKWRRWAPFFTAARITS</sequence>
<evidence type="ECO:0000256" key="2">
    <source>
        <dbReference type="ARBA" id="ARBA00022723"/>
    </source>
</evidence>
<feature type="binding site" evidence="8">
    <location>
        <position position="233"/>
    </location>
    <ligand>
        <name>substrate</name>
    </ligand>
</feature>
<dbReference type="FunFam" id="3.40.1190.20:FF:000009">
    <property type="entry name" value="Pyridoxine/pyridoxal/pyridoxamine kinase"/>
    <property type="match status" value="1"/>
</dbReference>
<gene>
    <name evidence="8" type="primary">pdxK</name>
    <name evidence="10" type="ORF">Asd1617_03519</name>
</gene>
<feature type="binding site" evidence="8">
    <location>
        <position position="136"/>
    </location>
    <ligand>
        <name>Mg(2+)</name>
        <dbReference type="ChEBI" id="CHEBI:18420"/>
    </ligand>
</feature>
<dbReference type="GO" id="GO:0005829">
    <property type="term" value="C:cytosol"/>
    <property type="evidence" value="ECO:0007669"/>
    <property type="project" value="TreeGrafter"/>
</dbReference>
<comment type="pathway">
    <text evidence="8">Cofactor metabolism; pyridoxal 5'-phosphate salvage; pyridoxine 5'-phosphate from pyridoxine: step 1/1.</text>
</comment>
<evidence type="ECO:0000256" key="3">
    <source>
        <dbReference type="ARBA" id="ARBA00022741"/>
    </source>
</evidence>
<dbReference type="EC" id="2.7.1.35" evidence="8"/>